<reference evidence="2 3" key="1">
    <citation type="submission" date="2024-05" db="EMBL/GenBank/DDBJ databases">
        <title>A draft genome resource for the thread blight pathogen Marasmius tenuissimus strain MS-2.</title>
        <authorList>
            <person name="Yulfo-Soto G.E."/>
            <person name="Baruah I.K."/>
            <person name="Amoako-Attah I."/>
            <person name="Bukari Y."/>
            <person name="Meinhardt L.W."/>
            <person name="Bailey B.A."/>
            <person name="Cohen S.P."/>
        </authorList>
    </citation>
    <scope>NUCLEOTIDE SEQUENCE [LARGE SCALE GENOMIC DNA]</scope>
    <source>
        <strain evidence="2 3">MS-2</strain>
    </source>
</reference>
<evidence type="ECO:0000313" key="3">
    <source>
        <dbReference type="Proteomes" id="UP001437256"/>
    </source>
</evidence>
<evidence type="ECO:0000313" key="2">
    <source>
        <dbReference type="EMBL" id="KAL0065636.1"/>
    </source>
</evidence>
<gene>
    <name evidence="2" type="ORF">AAF712_007414</name>
</gene>
<sequence>MSVFSNETALSMPKSAFNTQRDAAQPESQLISHSCAENKDGVPKQWNSAVEGQESGVARGEQWHIRATQPQWSSPDICHSPVAGGQGAWHTSVDISDIHTDATSTAAGTSSLQVSHGMLAGPQCHTTVNYYLGLSNPIPLANATIIATGGEQFQLPHDIQPDPTVPRGSDVEEAFRWAFALSLFTSPDPALVIWQSVVWTAGDFYALMYGWTTFHEAHKILAVSSGLHNYVPLFLEKPFTHLSLEDLRLLTR</sequence>
<organism evidence="2 3">
    <name type="scientific">Marasmius tenuissimus</name>
    <dbReference type="NCBI Taxonomy" id="585030"/>
    <lineage>
        <taxon>Eukaryota</taxon>
        <taxon>Fungi</taxon>
        <taxon>Dikarya</taxon>
        <taxon>Basidiomycota</taxon>
        <taxon>Agaricomycotina</taxon>
        <taxon>Agaricomycetes</taxon>
        <taxon>Agaricomycetidae</taxon>
        <taxon>Agaricales</taxon>
        <taxon>Marasmiineae</taxon>
        <taxon>Marasmiaceae</taxon>
        <taxon>Marasmius</taxon>
    </lineage>
</organism>
<feature type="compositionally biased region" description="Polar residues" evidence="1">
    <location>
        <begin position="16"/>
        <end position="29"/>
    </location>
</feature>
<dbReference type="Proteomes" id="UP001437256">
    <property type="component" value="Unassembled WGS sequence"/>
</dbReference>
<keyword evidence="3" id="KW-1185">Reference proteome</keyword>
<name>A0ABR2ZVM3_9AGAR</name>
<accession>A0ABR2ZVM3</accession>
<evidence type="ECO:0000256" key="1">
    <source>
        <dbReference type="SAM" id="MobiDB-lite"/>
    </source>
</evidence>
<dbReference type="EMBL" id="JBBXMP010000045">
    <property type="protein sequence ID" value="KAL0065636.1"/>
    <property type="molecule type" value="Genomic_DNA"/>
</dbReference>
<comment type="caution">
    <text evidence="2">The sequence shown here is derived from an EMBL/GenBank/DDBJ whole genome shotgun (WGS) entry which is preliminary data.</text>
</comment>
<proteinExistence type="predicted"/>
<protein>
    <submittedName>
        <fullName evidence="2">Uncharacterized protein</fullName>
    </submittedName>
</protein>
<feature type="region of interest" description="Disordered" evidence="1">
    <location>
        <begin position="1"/>
        <end position="29"/>
    </location>
</feature>